<name>A0A246DY27_9HYPH</name>
<dbReference type="EMBL" id="MXPU01000005">
    <property type="protein sequence ID" value="OWO95251.1"/>
    <property type="molecule type" value="Genomic_DNA"/>
</dbReference>
<gene>
    <name evidence="2" type="ORF">B5E41_09170</name>
</gene>
<sequence length="63" mass="7080">MRAFRAENPKMRERDLAAQLKISEAALVAPAEPPIGIIIAAVGGPFLWILLRQRSRLVLWATW</sequence>
<proteinExistence type="predicted"/>
<dbReference type="AlphaFoldDB" id="A0A246DY27"/>
<keyword evidence="1" id="KW-0472">Membrane</keyword>
<reference evidence="2 3" key="1">
    <citation type="submission" date="2017-03" db="EMBL/GenBank/DDBJ databases">
        <title>Genome of strain Rhizobium sp. CNPSo 668.</title>
        <authorList>
            <person name="Ribeiro R."/>
        </authorList>
    </citation>
    <scope>NUCLEOTIDE SEQUENCE [LARGE SCALE GENOMIC DNA]</scope>
    <source>
        <strain evidence="2 3">CNPSo 668</strain>
    </source>
</reference>
<dbReference type="InterPro" id="IPR053733">
    <property type="entry name" value="Heme_Transport_Util_sf"/>
</dbReference>
<keyword evidence="1" id="KW-1133">Transmembrane helix</keyword>
<keyword evidence="1" id="KW-0812">Transmembrane</keyword>
<comment type="caution">
    <text evidence="2">The sequence shown here is derived from an EMBL/GenBank/DDBJ whole genome shotgun (WGS) entry which is preliminary data.</text>
</comment>
<evidence type="ECO:0000256" key="1">
    <source>
        <dbReference type="SAM" id="Phobius"/>
    </source>
</evidence>
<dbReference type="Gene3D" id="3.40.1570.10">
    <property type="entry name" value="HemS/ChuS/ChuX like domains"/>
    <property type="match status" value="1"/>
</dbReference>
<accession>A0A246DY27</accession>
<feature type="transmembrane region" description="Helical" evidence="1">
    <location>
        <begin position="33"/>
        <end position="51"/>
    </location>
</feature>
<dbReference type="SUPFAM" id="SSF144064">
    <property type="entry name" value="Heme iron utilization protein-like"/>
    <property type="match status" value="1"/>
</dbReference>
<evidence type="ECO:0000313" key="3">
    <source>
        <dbReference type="Proteomes" id="UP000197269"/>
    </source>
</evidence>
<protein>
    <submittedName>
        <fullName evidence="2">Uncharacterized protein</fullName>
    </submittedName>
</protein>
<organism evidence="2 3">
    <name type="scientific">Rhizobium esperanzae</name>
    <dbReference type="NCBI Taxonomy" id="1967781"/>
    <lineage>
        <taxon>Bacteria</taxon>
        <taxon>Pseudomonadati</taxon>
        <taxon>Pseudomonadota</taxon>
        <taxon>Alphaproteobacteria</taxon>
        <taxon>Hyphomicrobiales</taxon>
        <taxon>Rhizobiaceae</taxon>
        <taxon>Rhizobium/Agrobacterium group</taxon>
        <taxon>Rhizobium</taxon>
    </lineage>
</organism>
<evidence type="ECO:0000313" key="2">
    <source>
        <dbReference type="EMBL" id="OWO95251.1"/>
    </source>
</evidence>
<dbReference type="Proteomes" id="UP000197269">
    <property type="component" value="Unassembled WGS sequence"/>
</dbReference>